<feature type="compositionally biased region" description="Polar residues" evidence="1">
    <location>
        <begin position="78"/>
        <end position="105"/>
    </location>
</feature>
<feature type="region of interest" description="Disordered" evidence="1">
    <location>
        <begin position="191"/>
        <end position="259"/>
    </location>
</feature>
<feature type="region of interest" description="Disordered" evidence="1">
    <location>
        <begin position="33"/>
        <end position="179"/>
    </location>
</feature>
<dbReference type="PANTHER" id="PTHR43830">
    <property type="entry name" value="PROTEIN PSP1"/>
    <property type="match status" value="1"/>
</dbReference>
<evidence type="ECO:0000313" key="4">
    <source>
        <dbReference type="Proteomes" id="UP001203852"/>
    </source>
</evidence>
<evidence type="ECO:0000256" key="1">
    <source>
        <dbReference type="SAM" id="MobiDB-lite"/>
    </source>
</evidence>
<feature type="compositionally biased region" description="Polar residues" evidence="1">
    <location>
        <begin position="279"/>
        <end position="294"/>
    </location>
</feature>
<evidence type="ECO:0000313" key="3">
    <source>
        <dbReference type="EMBL" id="KAI1612100.1"/>
    </source>
</evidence>
<proteinExistence type="predicted"/>
<feature type="compositionally biased region" description="Polar residues" evidence="1">
    <location>
        <begin position="118"/>
        <end position="129"/>
    </location>
</feature>
<organism evidence="3 4">
    <name type="scientific">Exophiala viscosa</name>
    <dbReference type="NCBI Taxonomy" id="2486360"/>
    <lineage>
        <taxon>Eukaryota</taxon>
        <taxon>Fungi</taxon>
        <taxon>Dikarya</taxon>
        <taxon>Ascomycota</taxon>
        <taxon>Pezizomycotina</taxon>
        <taxon>Eurotiomycetes</taxon>
        <taxon>Chaetothyriomycetidae</taxon>
        <taxon>Chaetothyriales</taxon>
        <taxon>Herpotrichiellaceae</taxon>
        <taxon>Exophiala</taxon>
    </lineage>
</organism>
<dbReference type="PANTHER" id="PTHR43830:SF3">
    <property type="entry name" value="PROTEIN PSP1"/>
    <property type="match status" value="1"/>
</dbReference>
<comment type="caution">
    <text evidence="3">The sequence shown here is derived from an EMBL/GenBank/DDBJ whole genome shotgun (WGS) entry which is preliminary data.</text>
</comment>
<keyword evidence="4" id="KW-1185">Reference proteome</keyword>
<dbReference type="GO" id="GO:0005737">
    <property type="term" value="C:cytoplasm"/>
    <property type="evidence" value="ECO:0007669"/>
    <property type="project" value="TreeGrafter"/>
</dbReference>
<evidence type="ECO:0000259" key="2">
    <source>
        <dbReference type="PROSITE" id="PS51411"/>
    </source>
</evidence>
<dbReference type="PROSITE" id="PS51411">
    <property type="entry name" value="PSP1_C"/>
    <property type="match status" value="1"/>
</dbReference>
<dbReference type="InterPro" id="IPR047767">
    <property type="entry name" value="PSP1-like"/>
</dbReference>
<dbReference type="Proteomes" id="UP001203852">
    <property type="component" value="Unassembled WGS sequence"/>
</dbReference>
<feature type="region of interest" description="Disordered" evidence="1">
    <location>
        <begin position="716"/>
        <end position="753"/>
    </location>
</feature>
<dbReference type="AlphaFoldDB" id="A0AAN6ICK6"/>
<feature type="compositionally biased region" description="Low complexity" evidence="1">
    <location>
        <begin position="734"/>
        <end position="746"/>
    </location>
</feature>
<feature type="region of interest" description="Disordered" evidence="1">
    <location>
        <begin position="819"/>
        <end position="851"/>
    </location>
</feature>
<dbReference type="Pfam" id="PF04468">
    <property type="entry name" value="PSP1"/>
    <property type="match status" value="1"/>
</dbReference>
<gene>
    <name evidence="3" type="ORF">EDD36DRAFT_489088</name>
</gene>
<feature type="domain" description="PSP1 C-terminal" evidence="2">
    <location>
        <begin position="600"/>
        <end position="702"/>
    </location>
</feature>
<protein>
    <submittedName>
        <fullName evidence="3">PSP1 C-terminal conserved region-domain-containing protein</fullName>
    </submittedName>
</protein>
<accession>A0AAN6ICK6</accession>
<reference evidence="3" key="1">
    <citation type="journal article" date="2022" name="bioRxiv">
        <title>Deciphering the potential niche of two novel black yeast fungi from a biological soil crust based on their genomes, phenotypes, and melanin regulation.</title>
        <authorList>
            <consortium name="DOE Joint Genome Institute"/>
            <person name="Carr E.C."/>
            <person name="Barton Q."/>
            <person name="Grambo S."/>
            <person name="Sullivan M."/>
            <person name="Renfro C.M."/>
            <person name="Kuo A."/>
            <person name="Pangilinan J."/>
            <person name="Lipzen A."/>
            <person name="Keymanesh K."/>
            <person name="Savage E."/>
            <person name="Barry K."/>
            <person name="Grigoriev I.V."/>
            <person name="Riekhof W.R."/>
            <person name="Harris S.S."/>
        </authorList>
    </citation>
    <scope>NUCLEOTIDE SEQUENCE</scope>
    <source>
        <strain evidence="3">JF 03-4F</strain>
    </source>
</reference>
<dbReference type="EMBL" id="MU404355">
    <property type="protein sequence ID" value="KAI1612100.1"/>
    <property type="molecule type" value="Genomic_DNA"/>
</dbReference>
<feature type="region of interest" description="Disordered" evidence="1">
    <location>
        <begin position="279"/>
        <end position="303"/>
    </location>
</feature>
<dbReference type="InterPro" id="IPR007557">
    <property type="entry name" value="PSP1_C"/>
</dbReference>
<sequence length="851" mass="94246">MSNPPHKSNLSARAPMPAFGTFGLHQASASLLLEKSHPGLRRSTPDSEALASSDDEVEHAKGSATGNVKGNRHGRRTSWLNDVTSSNSNRKPSMTGLYSPSTSHPGTPGTEQAPWLGTNMNNPGATTWHNPGAAPYAWPNIWSQDARKDPPTRLQEVVPTNGEGIPFSIPLQPTPKTYRSQSYSVGQLDMTAAPGPANPVATSGEPTRSRPAGNYPSLQRRTSRTSGIGGLDSVGLGRLREVDDDEEEARNPERPSAVATEQARMIERLEKENAQLRQAAQSRDRTMSGTSATTQPPPGFRNTRLTRAVPEEAETAIDDQDEVAFMGRNGVHQHPVRRMSEQAAGFVDRPEPPGIENRSLEGMRKAHWQTSLGFGPIPEAPQSRRHSFADVPTRHGSISSSGEKHSNVRFCSLYHELIFSVGDNDVRAYGNGSQTISQGDDPEYFHSNESQRRLADARVHQSHQNYGQHLGMGQFGEPFMQPLFIVNFKCCRSDVFYIQEGTGLHVNVGDLVIVEADRGTDLGTVQHTNISWEDARRYKEYYAEEHYKWLMMFSLQSRNGGPNVVNPNGLNGRPGSAVGGMGPQGPHGPHDGTHPELKPKLIKRLAQTHEIQALKEKEGNEAKAKRVCQQKVMEHRLNMEILDAEFQMLVPHHSPRTKVTNLLFRDSKKLTFYYFADSYINFNHLVTDLFKIYKTRIWMSAINPASFQTPTASLGITPVYNATPGDERQRRRPQQPQQTQGPGPQQITTPFGDTFEIDRNFNNQSQAMRNPYYNQYQDVGADPAGLQQGAASYAPTMPGQMDPFMSFYGQAYPAALNPSAPNFATSRPDYRSRNGNRQDWMGQFQGLSLGS</sequence>
<feature type="compositionally biased region" description="Polar residues" evidence="1">
    <location>
        <begin position="216"/>
        <end position="226"/>
    </location>
</feature>
<name>A0AAN6ICK6_9EURO</name>